<dbReference type="EMBL" id="FXYH01000002">
    <property type="protein sequence ID" value="SMX36187.1"/>
    <property type="molecule type" value="Genomic_DNA"/>
</dbReference>
<dbReference type="Proteomes" id="UP000220836">
    <property type="component" value="Unassembled WGS sequence"/>
</dbReference>
<protein>
    <submittedName>
        <fullName evidence="1">Uncharacterized protein</fullName>
    </submittedName>
</protein>
<evidence type="ECO:0000313" key="1">
    <source>
        <dbReference type="EMBL" id="SMX36187.1"/>
    </source>
</evidence>
<accession>A0A238K168</accession>
<name>A0A238K168_9RHOB</name>
<dbReference type="RefSeq" id="WP_170125790.1">
    <property type="nucleotide sequence ID" value="NZ_FXYH01000002.1"/>
</dbReference>
<dbReference type="AlphaFoldDB" id="A0A238K168"/>
<sequence>MSLFRIVFLVVAGGLVAGTSYLGYHGVGGTSVDLDKTNSVRVGSNGGGYYTNNRVK</sequence>
<evidence type="ECO:0000313" key="2">
    <source>
        <dbReference type="Proteomes" id="UP000220836"/>
    </source>
</evidence>
<gene>
    <name evidence="1" type="ORF">PEV8663_00728</name>
</gene>
<organism evidence="1 2">
    <name type="scientific">Pelagimonas varians</name>
    <dbReference type="NCBI Taxonomy" id="696760"/>
    <lineage>
        <taxon>Bacteria</taxon>
        <taxon>Pseudomonadati</taxon>
        <taxon>Pseudomonadota</taxon>
        <taxon>Alphaproteobacteria</taxon>
        <taxon>Rhodobacterales</taxon>
        <taxon>Roseobacteraceae</taxon>
        <taxon>Pelagimonas</taxon>
    </lineage>
</organism>
<reference evidence="1 2" key="1">
    <citation type="submission" date="2017-05" db="EMBL/GenBank/DDBJ databases">
        <authorList>
            <person name="Song R."/>
            <person name="Chenine A.L."/>
            <person name="Ruprecht R.M."/>
        </authorList>
    </citation>
    <scope>NUCLEOTIDE SEQUENCE [LARGE SCALE GENOMIC DNA]</scope>
    <source>
        <strain evidence="1 2">CECT 8663</strain>
    </source>
</reference>
<keyword evidence="2" id="KW-1185">Reference proteome</keyword>
<proteinExistence type="predicted"/>